<organism evidence="12 13">
    <name type="scientific">Trichoplax adhaerens</name>
    <name type="common">Trichoplax reptans</name>
    <dbReference type="NCBI Taxonomy" id="10228"/>
    <lineage>
        <taxon>Eukaryota</taxon>
        <taxon>Metazoa</taxon>
        <taxon>Placozoa</taxon>
        <taxon>Uniplacotomia</taxon>
        <taxon>Trichoplacea</taxon>
        <taxon>Trichoplacidae</taxon>
        <taxon>Trichoplax</taxon>
    </lineage>
</organism>
<dbReference type="CTD" id="6757774"/>
<feature type="domain" description="SCA7" evidence="11">
    <location>
        <begin position="236"/>
        <end position="303"/>
    </location>
</feature>
<dbReference type="eggNOG" id="KOG2612">
    <property type="taxonomic scope" value="Eukaryota"/>
</dbReference>
<dbReference type="RefSeq" id="XP_002116631.1">
    <property type="nucleotide sequence ID" value="XM_002116595.1"/>
</dbReference>
<evidence type="ECO:0000256" key="8">
    <source>
        <dbReference type="ARBA" id="ARBA00023163"/>
    </source>
</evidence>
<evidence type="ECO:0000256" key="2">
    <source>
        <dbReference type="ARBA" id="ARBA00022723"/>
    </source>
</evidence>
<keyword evidence="7" id="KW-0010">Activator</keyword>
<evidence type="ECO:0000259" key="11">
    <source>
        <dbReference type="PROSITE" id="PS51505"/>
    </source>
</evidence>
<proteinExistence type="predicted"/>
<evidence type="ECO:0000256" key="5">
    <source>
        <dbReference type="ARBA" id="ARBA00022853"/>
    </source>
</evidence>
<dbReference type="Gene3D" id="3.30.160.60">
    <property type="entry name" value="Classic Zinc Finger"/>
    <property type="match status" value="1"/>
</dbReference>
<evidence type="ECO:0000256" key="4">
    <source>
        <dbReference type="ARBA" id="ARBA00022833"/>
    </source>
</evidence>
<dbReference type="FunCoup" id="B3S8N8">
    <property type="interactions" value="915"/>
</dbReference>
<dbReference type="OrthoDB" id="21557at2759"/>
<keyword evidence="5" id="KW-0156">Chromatin regulator</keyword>
<comment type="subcellular location">
    <subcellularLocation>
        <location evidence="1">Nucleus</location>
    </subcellularLocation>
</comment>
<keyword evidence="13" id="KW-1185">Reference proteome</keyword>
<dbReference type="KEGG" id="tad:TRIADDRAFT_60605"/>
<evidence type="ECO:0000256" key="7">
    <source>
        <dbReference type="ARBA" id="ARBA00023159"/>
    </source>
</evidence>
<feature type="region of interest" description="Disordered" evidence="10">
    <location>
        <begin position="179"/>
        <end position="210"/>
    </location>
</feature>
<keyword evidence="8" id="KW-0804">Transcription</keyword>
<dbReference type="GeneID" id="6757774"/>
<keyword evidence="2" id="KW-0479">Metal-binding</keyword>
<evidence type="ECO:0000256" key="1">
    <source>
        <dbReference type="ARBA" id="ARBA00004123"/>
    </source>
</evidence>
<dbReference type="OMA" id="EVIGQMW"/>
<dbReference type="PROSITE" id="PS51505">
    <property type="entry name" value="SCA7"/>
    <property type="match status" value="1"/>
</dbReference>
<feature type="compositionally biased region" description="Low complexity" evidence="10">
    <location>
        <begin position="287"/>
        <end position="299"/>
    </location>
</feature>
<evidence type="ECO:0000256" key="10">
    <source>
        <dbReference type="SAM" id="MobiDB-lite"/>
    </source>
</evidence>
<reference evidence="12 13" key="1">
    <citation type="journal article" date="2008" name="Nature">
        <title>The Trichoplax genome and the nature of placozoans.</title>
        <authorList>
            <person name="Srivastava M."/>
            <person name="Begovic E."/>
            <person name="Chapman J."/>
            <person name="Putnam N.H."/>
            <person name="Hellsten U."/>
            <person name="Kawashima T."/>
            <person name="Kuo A."/>
            <person name="Mitros T."/>
            <person name="Salamov A."/>
            <person name="Carpenter M.L."/>
            <person name="Signorovitch A.Y."/>
            <person name="Moreno M.A."/>
            <person name="Kamm K."/>
            <person name="Grimwood J."/>
            <person name="Schmutz J."/>
            <person name="Shapiro H."/>
            <person name="Grigoriev I.V."/>
            <person name="Buss L.W."/>
            <person name="Schierwater B."/>
            <person name="Dellaporta S.L."/>
            <person name="Rokhsar D.S."/>
        </authorList>
    </citation>
    <scope>NUCLEOTIDE SEQUENCE [LARGE SCALE GENOMIC DNA]</scope>
    <source>
        <strain evidence="12 13">Grell-BS-1999</strain>
    </source>
</reference>
<dbReference type="GO" id="GO:0000124">
    <property type="term" value="C:SAGA complex"/>
    <property type="evidence" value="ECO:0000318"/>
    <property type="project" value="GO_Central"/>
</dbReference>
<dbReference type="PANTHER" id="PTHR46367">
    <property type="entry name" value="ATAXIN-7-LIKE PROTEIN 3"/>
    <property type="match status" value="1"/>
</dbReference>
<evidence type="ECO:0000313" key="12">
    <source>
        <dbReference type="EMBL" id="EDV20987.1"/>
    </source>
</evidence>
<dbReference type="Pfam" id="PF08209">
    <property type="entry name" value="Sgf11"/>
    <property type="match status" value="1"/>
</dbReference>
<dbReference type="GO" id="GO:0003713">
    <property type="term" value="F:transcription coactivator activity"/>
    <property type="evidence" value="ECO:0000318"/>
    <property type="project" value="GO_Central"/>
</dbReference>
<dbReference type="EMBL" id="DS985256">
    <property type="protein sequence ID" value="EDV20987.1"/>
    <property type="molecule type" value="Genomic_DNA"/>
</dbReference>
<feature type="region of interest" description="Disordered" evidence="10">
    <location>
        <begin position="281"/>
        <end position="306"/>
    </location>
</feature>
<dbReference type="STRING" id="10228.B3S8N8"/>
<sequence length="339" mass="38396">MLVCTRVTIEFEFDHLDMSSRRYVGLDSSQQASSRCNDHNELRNMTGDQAEKLSQYFYETMVDEITLGTCYDVDRSVQLGYFNILDCMPISKDDEISDSVRGDIFSEITEGARNKSLEVSCPECQRTITASRFAPHLEKCLGMGRISRRIASKKLNDYSEDKCDYSDNDDGDTDWKAAKERKAKRLRRDKSGRSSNKNKPSKNKGNLSNVKKVIKDGNFEVEKDKKQLSLDSYSAMSIVDREEFLNKYCGVISEHTGRICIKTLRCPQHTEEQRSSVRDKVFGSTGMSSSSSSMVMSSSDMNGRLNNEQDDIHIVDIVNDDRYAGNEINGRLSSKNSLS</sequence>
<dbReference type="InterPro" id="IPR013246">
    <property type="entry name" value="SAGA_su_Sgf11"/>
</dbReference>
<keyword evidence="3" id="KW-0863">Zinc-finger</keyword>
<gene>
    <name evidence="12" type="ORF">TRIADDRAFT_60605</name>
</gene>
<dbReference type="GO" id="GO:0006357">
    <property type="term" value="P:regulation of transcription by RNA polymerase II"/>
    <property type="evidence" value="ECO:0000318"/>
    <property type="project" value="GO_Central"/>
</dbReference>
<name>B3S8N8_TRIAD</name>
<dbReference type="InParanoid" id="B3S8N8"/>
<dbReference type="InterPro" id="IPR013243">
    <property type="entry name" value="SCA7_dom"/>
</dbReference>
<feature type="compositionally biased region" description="Low complexity" evidence="10">
    <location>
        <begin position="193"/>
        <end position="209"/>
    </location>
</feature>
<dbReference type="AlphaFoldDB" id="B3S8N8"/>
<dbReference type="InterPro" id="IPR051078">
    <property type="entry name" value="SGF11"/>
</dbReference>
<dbReference type="PhylomeDB" id="B3S8N8"/>
<dbReference type="GO" id="GO:0071819">
    <property type="term" value="C:DUBm complex"/>
    <property type="evidence" value="ECO:0000318"/>
    <property type="project" value="GO_Central"/>
</dbReference>
<keyword evidence="4" id="KW-0862">Zinc</keyword>
<dbReference type="Proteomes" id="UP000009022">
    <property type="component" value="Unassembled WGS sequence"/>
</dbReference>
<dbReference type="HOGENOM" id="CLU_819724_0_0_1"/>
<keyword evidence="6" id="KW-0805">Transcription regulation</keyword>
<keyword evidence="9" id="KW-0539">Nucleus</keyword>
<dbReference type="FunFam" id="3.30.160.60:FF:000118">
    <property type="entry name" value="Ataxin-7-like protein 3"/>
    <property type="match status" value="1"/>
</dbReference>
<dbReference type="Gene3D" id="6.10.140.1270">
    <property type="match status" value="1"/>
</dbReference>
<dbReference type="GO" id="GO:0045893">
    <property type="term" value="P:positive regulation of DNA-templated transcription"/>
    <property type="evidence" value="ECO:0000318"/>
    <property type="project" value="GO_Central"/>
</dbReference>
<dbReference type="GO" id="GO:0008270">
    <property type="term" value="F:zinc ion binding"/>
    <property type="evidence" value="ECO:0007669"/>
    <property type="project" value="UniProtKB-KW"/>
</dbReference>
<evidence type="ECO:0000256" key="9">
    <source>
        <dbReference type="ARBA" id="ARBA00023242"/>
    </source>
</evidence>
<dbReference type="GO" id="GO:0006325">
    <property type="term" value="P:chromatin organization"/>
    <property type="evidence" value="ECO:0007669"/>
    <property type="project" value="UniProtKB-KW"/>
</dbReference>
<accession>B3S8N8</accession>
<protein>
    <recommendedName>
        <fullName evidence="11">SCA7 domain-containing protein</fullName>
    </recommendedName>
</protein>
<evidence type="ECO:0000313" key="13">
    <source>
        <dbReference type="Proteomes" id="UP000009022"/>
    </source>
</evidence>
<evidence type="ECO:0000256" key="6">
    <source>
        <dbReference type="ARBA" id="ARBA00023015"/>
    </source>
</evidence>
<evidence type="ECO:0000256" key="3">
    <source>
        <dbReference type="ARBA" id="ARBA00022771"/>
    </source>
</evidence>
<dbReference type="PANTHER" id="PTHR46367:SF1">
    <property type="entry name" value="ATAXIN-7-LIKE PROTEIN 3"/>
    <property type="match status" value="1"/>
</dbReference>
<feature type="compositionally biased region" description="Basic residues" evidence="10">
    <location>
        <begin position="181"/>
        <end position="190"/>
    </location>
</feature>